<protein>
    <submittedName>
        <fullName evidence="1">TldD/PmbA family protein</fullName>
    </submittedName>
</protein>
<evidence type="ECO:0000313" key="1">
    <source>
        <dbReference type="EMBL" id="MCV7069292.1"/>
    </source>
</evidence>
<comment type="caution">
    <text evidence="1">The sequence shown here is derived from an EMBL/GenBank/DDBJ whole genome shotgun (WGS) entry which is preliminary data.</text>
</comment>
<evidence type="ECO:0000313" key="2">
    <source>
        <dbReference type="Proteomes" id="UP001140272"/>
    </source>
</evidence>
<dbReference type="InterPro" id="IPR036059">
    <property type="entry name" value="TldD/PmbA_sf"/>
</dbReference>
<proteinExistence type="predicted"/>
<organism evidence="1 2">
    <name type="scientific">Mycolicibacterium rufum</name>
    <dbReference type="NCBI Taxonomy" id="318424"/>
    <lineage>
        <taxon>Bacteria</taxon>
        <taxon>Bacillati</taxon>
        <taxon>Actinomycetota</taxon>
        <taxon>Actinomycetes</taxon>
        <taxon>Mycobacteriales</taxon>
        <taxon>Mycobacteriaceae</taxon>
        <taxon>Mycolicibacterium</taxon>
    </lineage>
</organism>
<dbReference type="Proteomes" id="UP001140272">
    <property type="component" value="Unassembled WGS sequence"/>
</dbReference>
<gene>
    <name evidence="1" type="ORF">H7H73_00910</name>
</gene>
<dbReference type="AlphaFoldDB" id="A0A9X2Y8K7"/>
<name>A0A9X2Y8K7_9MYCO</name>
<dbReference type="PANTHER" id="PTHR43666:SF1">
    <property type="entry name" value="CONSERVED PROTEIN"/>
    <property type="match status" value="1"/>
</dbReference>
<dbReference type="GO" id="GO:0006508">
    <property type="term" value="P:proteolysis"/>
    <property type="evidence" value="ECO:0007669"/>
    <property type="project" value="InterPro"/>
</dbReference>
<dbReference type="EMBL" id="JACKRN010000043">
    <property type="protein sequence ID" value="MCV7069292.1"/>
    <property type="molecule type" value="Genomic_DNA"/>
</dbReference>
<dbReference type="PANTHER" id="PTHR43666">
    <property type="entry name" value="TLDD PROTEIN"/>
    <property type="match status" value="1"/>
</dbReference>
<accession>A0A9X2Y8K7</accession>
<sequence>MIGAAHVVDIALAEAARLGGADETVVLVTDRVDAALRWANNTMTTNGESTSRTTTVISIVRRGDDAHVGSVRSSAVDPAVLADLVGASSACGGRGSRARDSAP</sequence>
<reference evidence="1" key="2">
    <citation type="journal article" date="2022" name="BMC Genomics">
        <title>Comparative genome analysis of mycobacteria focusing on tRNA and non-coding RNA.</title>
        <authorList>
            <person name="Behra P.R.K."/>
            <person name="Pettersson B.M.F."/>
            <person name="Ramesh M."/>
            <person name="Das S."/>
            <person name="Dasgupta S."/>
            <person name="Kirsebom L.A."/>
        </authorList>
    </citation>
    <scope>NUCLEOTIDE SEQUENCE</scope>
    <source>
        <strain evidence="1">DSM 45406</strain>
    </source>
</reference>
<dbReference type="SUPFAM" id="SSF111283">
    <property type="entry name" value="Putative modulator of DNA gyrase, PmbA/TldD"/>
    <property type="match status" value="1"/>
</dbReference>
<feature type="non-terminal residue" evidence="1">
    <location>
        <position position="103"/>
    </location>
</feature>
<dbReference type="GO" id="GO:0008237">
    <property type="term" value="F:metallopeptidase activity"/>
    <property type="evidence" value="ECO:0007669"/>
    <property type="project" value="InterPro"/>
</dbReference>
<reference evidence="1" key="1">
    <citation type="submission" date="2020-07" db="EMBL/GenBank/DDBJ databases">
        <authorList>
            <person name="Pettersson B.M.F."/>
            <person name="Behra P.R.K."/>
            <person name="Ramesh M."/>
            <person name="Das S."/>
            <person name="Dasgupta S."/>
            <person name="Kirsebom L.A."/>
        </authorList>
    </citation>
    <scope>NUCLEOTIDE SEQUENCE</scope>
    <source>
        <strain evidence="1">DSM 45406</strain>
    </source>
</reference>